<organism evidence="3 4">
    <name type="scientific">Sinomonas humi</name>
    <dbReference type="NCBI Taxonomy" id="1338436"/>
    <lineage>
        <taxon>Bacteria</taxon>
        <taxon>Bacillati</taxon>
        <taxon>Actinomycetota</taxon>
        <taxon>Actinomycetes</taxon>
        <taxon>Micrococcales</taxon>
        <taxon>Micrococcaceae</taxon>
        <taxon>Sinomonas</taxon>
    </lineage>
</organism>
<feature type="compositionally biased region" description="Basic and acidic residues" evidence="1">
    <location>
        <begin position="131"/>
        <end position="141"/>
    </location>
</feature>
<dbReference type="Proteomes" id="UP000030982">
    <property type="component" value="Unassembled WGS sequence"/>
</dbReference>
<feature type="domain" description="Transcription regulator PadR N-terminal" evidence="2">
    <location>
        <begin position="15"/>
        <end position="83"/>
    </location>
</feature>
<name>A0A0B2AMU5_9MICC</name>
<dbReference type="InterPro" id="IPR005149">
    <property type="entry name" value="Tscrpt_reg_PadR_N"/>
</dbReference>
<reference evidence="3 4" key="1">
    <citation type="submission" date="2014-09" db="EMBL/GenBank/DDBJ databases">
        <title>Genome sequence of Sinomonas sp. MUSC 117.</title>
        <authorList>
            <person name="Lee L.-H."/>
        </authorList>
    </citation>
    <scope>NUCLEOTIDE SEQUENCE [LARGE SCALE GENOMIC DNA]</scope>
    <source>
        <strain evidence="3 4">MUSC 117</strain>
    </source>
</reference>
<dbReference type="AlphaFoldDB" id="A0A0B2AMU5"/>
<dbReference type="CDD" id="cd00090">
    <property type="entry name" value="HTH_ARSR"/>
    <property type="match status" value="1"/>
</dbReference>
<accession>A0A0B2AMU5</accession>
<evidence type="ECO:0000259" key="2">
    <source>
        <dbReference type="Pfam" id="PF03551"/>
    </source>
</evidence>
<protein>
    <submittedName>
        <fullName evidence="3">PadR family transcriptional regulator</fullName>
    </submittedName>
</protein>
<feature type="compositionally biased region" description="Basic and acidic residues" evidence="1">
    <location>
        <begin position="162"/>
        <end position="186"/>
    </location>
</feature>
<dbReference type="PANTHER" id="PTHR43252">
    <property type="entry name" value="TRANSCRIPTIONAL REGULATOR YQJI"/>
    <property type="match status" value="1"/>
</dbReference>
<dbReference type="Pfam" id="PF03551">
    <property type="entry name" value="PadR"/>
    <property type="match status" value="1"/>
</dbReference>
<dbReference type="STRING" id="1338436.LK10_03055"/>
<dbReference type="InterPro" id="IPR011991">
    <property type="entry name" value="ArsR-like_HTH"/>
</dbReference>
<dbReference type="Gene3D" id="1.10.10.10">
    <property type="entry name" value="Winged helix-like DNA-binding domain superfamily/Winged helix DNA-binding domain"/>
    <property type="match status" value="1"/>
</dbReference>
<dbReference type="EMBL" id="JTDL01000037">
    <property type="protein sequence ID" value="KHL04971.1"/>
    <property type="molecule type" value="Genomic_DNA"/>
</dbReference>
<evidence type="ECO:0000256" key="1">
    <source>
        <dbReference type="SAM" id="MobiDB-lite"/>
    </source>
</evidence>
<gene>
    <name evidence="3" type="ORF">LK10_03055</name>
</gene>
<dbReference type="SUPFAM" id="SSF46785">
    <property type="entry name" value="Winged helix' DNA-binding domain"/>
    <property type="match status" value="1"/>
</dbReference>
<keyword evidence="4" id="KW-1185">Reference proteome</keyword>
<dbReference type="RefSeq" id="WP_043119980.1">
    <property type="nucleotide sequence ID" value="NZ_JTDL01000037.1"/>
</dbReference>
<dbReference type="OrthoDB" id="9814826at2"/>
<feature type="compositionally biased region" description="Polar residues" evidence="1">
    <location>
        <begin position="146"/>
        <end position="161"/>
    </location>
</feature>
<evidence type="ECO:0000313" key="3">
    <source>
        <dbReference type="EMBL" id="KHL04971.1"/>
    </source>
</evidence>
<sequence>MTPPVFAHGALRLYLLALLEDGPRHGYELIKALSDRFGGTYAPSPGTVYPRLAKLQEEGLVAAEAEGRRSVYRITDAGRAELDARRDEVADVEQDISASVRRLADTLRDELRSSMRGLRADLAASAESARLRAKESARGARGEPWTTPSQRSAGDGATSSAHRNEPSETPPRKPSGEPLSRESQGRLKEAEMLVQAFRDDVRVELRSHAAREPVTDVTVETLRTVLDQARIAVRNSLRG</sequence>
<comment type="caution">
    <text evidence="3">The sequence shown here is derived from an EMBL/GenBank/DDBJ whole genome shotgun (WGS) entry which is preliminary data.</text>
</comment>
<dbReference type="InterPro" id="IPR036388">
    <property type="entry name" value="WH-like_DNA-bd_sf"/>
</dbReference>
<evidence type="ECO:0000313" key="4">
    <source>
        <dbReference type="Proteomes" id="UP000030982"/>
    </source>
</evidence>
<dbReference type="InterPro" id="IPR036390">
    <property type="entry name" value="WH_DNA-bd_sf"/>
</dbReference>
<feature type="region of interest" description="Disordered" evidence="1">
    <location>
        <begin position="131"/>
        <end position="186"/>
    </location>
</feature>
<proteinExistence type="predicted"/>
<dbReference type="PANTHER" id="PTHR43252:SF7">
    <property type="entry name" value="TRANSCRIPTIONAL REGULATOR YQJI"/>
    <property type="match status" value="1"/>
</dbReference>